<dbReference type="Proteomes" id="UP001432046">
    <property type="component" value="Chromosome"/>
</dbReference>
<dbReference type="EMBL" id="CP147711">
    <property type="protein sequence ID" value="WXC83498.1"/>
    <property type="molecule type" value="Genomic_DNA"/>
</dbReference>
<proteinExistence type="predicted"/>
<gene>
    <name evidence="1" type="ORF">WDK88_18915</name>
</gene>
<protein>
    <submittedName>
        <fullName evidence="1">Uncharacterized protein</fullName>
    </submittedName>
</protein>
<reference evidence="1" key="1">
    <citation type="journal article" date="2021" name="Int. J. Syst. Evol. Microbiol.">
        <title>Bradyrhizobium septentrionale sp. nov. (sv. septentrionale) and Bradyrhizobium quebecense sp. nov. (sv. septentrionale) associated with legumes native to Canada possess rearranged symbiosis genes and numerous insertion sequences.</title>
        <authorList>
            <person name="Bromfield E.S.P."/>
            <person name="Cloutier S."/>
        </authorList>
    </citation>
    <scope>NUCLEOTIDE SEQUENCE</scope>
    <source>
        <strain evidence="1">5S5</strain>
    </source>
</reference>
<sequence>MADPLVRERISRRTKEGIAAATPIAGQMVLLRAAWLAAGAVARQRFIAEVFAPAYTATAPDMVGGVER</sequence>
<evidence type="ECO:0000313" key="1">
    <source>
        <dbReference type="EMBL" id="WXC83498.1"/>
    </source>
</evidence>
<name>A0ABZ2P8K5_9BRAD</name>
<evidence type="ECO:0000313" key="2">
    <source>
        <dbReference type="Proteomes" id="UP001432046"/>
    </source>
</evidence>
<keyword evidence="2" id="KW-1185">Reference proteome</keyword>
<dbReference type="RefSeq" id="WP_338821592.1">
    <property type="nucleotide sequence ID" value="NZ_CP147708.1"/>
</dbReference>
<organism evidence="1 2">
    <name type="scientific">Bradyrhizobium septentrionale</name>
    <dbReference type="NCBI Taxonomy" id="1404411"/>
    <lineage>
        <taxon>Bacteria</taxon>
        <taxon>Pseudomonadati</taxon>
        <taxon>Pseudomonadota</taxon>
        <taxon>Alphaproteobacteria</taxon>
        <taxon>Hyphomicrobiales</taxon>
        <taxon>Nitrobacteraceae</taxon>
        <taxon>Bradyrhizobium</taxon>
    </lineage>
</organism>
<accession>A0ABZ2P8K5</accession>
<reference evidence="1" key="2">
    <citation type="submission" date="2024-03" db="EMBL/GenBank/DDBJ databases">
        <authorList>
            <person name="Bromfield E.S.P."/>
            <person name="Cloutier S."/>
        </authorList>
    </citation>
    <scope>NUCLEOTIDE SEQUENCE</scope>
    <source>
        <strain evidence="1">5S5</strain>
    </source>
</reference>